<protein>
    <submittedName>
        <fullName evidence="3">Uncharacterized protein</fullName>
    </submittedName>
</protein>
<name>S4VWD4_9VIRU</name>
<dbReference type="GeneID" id="16605533"/>
<dbReference type="Proteomes" id="UP000204584">
    <property type="component" value="Segment"/>
</dbReference>
<dbReference type="EMBL" id="KC977571">
    <property type="protein sequence ID" value="AGO83746.1"/>
    <property type="molecule type" value="Genomic_DNA"/>
</dbReference>
<organism evidence="3 4">
    <name type="scientific">Pandoravirus salinus</name>
    <dbReference type="NCBI Taxonomy" id="1349410"/>
    <lineage>
        <taxon>Viruses</taxon>
        <taxon>Pandoravirus</taxon>
    </lineage>
</organism>
<keyword evidence="2" id="KW-0472">Membrane</keyword>
<keyword evidence="4" id="KW-1185">Reference proteome</keyword>
<keyword evidence="2" id="KW-1133">Transmembrane helix</keyword>
<dbReference type="RefSeq" id="YP_008436809.1">
    <property type="nucleotide sequence ID" value="NC_022098.1"/>
</dbReference>
<proteinExistence type="predicted"/>
<keyword evidence="2" id="KW-0812">Transmembrane</keyword>
<accession>S4VWD4</accession>
<feature type="transmembrane region" description="Helical" evidence="2">
    <location>
        <begin position="144"/>
        <end position="163"/>
    </location>
</feature>
<sequence>MALRKKKETKRAQREKGKPTLAAIGRRCRAAPFRPSALVGPELDPRQTTTEPLARARLANAQAQPHTHASGNNRKKREKNSAVMSLGPAQAPPATRRSSPPGGARGVAYRIVHLPTPNAFLNLGITAFVVFLLARWLTGREYEAYLISTVYSVVYLGLLLWATPQVARE</sequence>
<evidence type="ECO:0000313" key="3">
    <source>
        <dbReference type="EMBL" id="AGO83746.1"/>
    </source>
</evidence>
<evidence type="ECO:0000256" key="1">
    <source>
        <dbReference type="SAM" id="MobiDB-lite"/>
    </source>
</evidence>
<feature type="transmembrane region" description="Helical" evidence="2">
    <location>
        <begin position="119"/>
        <end position="138"/>
    </location>
</feature>
<evidence type="ECO:0000313" key="4">
    <source>
        <dbReference type="Proteomes" id="UP000204584"/>
    </source>
</evidence>
<feature type="region of interest" description="Disordered" evidence="1">
    <location>
        <begin position="1"/>
        <end position="102"/>
    </location>
</feature>
<gene>
    <name evidence="3" type="ORF">psal_cds_218</name>
</gene>
<dbReference type="KEGG" id="vg:16605533"/>
<feature type="compositionally biased region" description="Low complexity" evidence="1">
    <location>
        <begin position="52"/>
        <end position="65"/>
    </location>
</feature>
<reference evidence="3 4" key="1">
    <citation type="journal article" date="2013" name="Science">
        <title>Pandoraviruses: amoeba viruses with genomes up to 2.5 Mb reaching that of parasitic eukaryotes.</title>
        <authorList>
            <person name="Philippe N."/>
            <person name="Legendre M."/>
            <person name="Doutre G."/>
            <person name="Coute Y."/>
            <person name="Poirot O."/>
            <person name="Lescot M."/>
            <person name="Arslan D."/>
            <person name="Seltzer V."/>
            <person name="Bertaux L."/>
            <person name="Bruley C."/>
            <person name="Garin J."/>
            <person name="Claverie J.M."/>
            <person name="Abergel C."/>
        </authorList>
    </citation>
    <scope>NUCLEOTIDE SEQUENCE [LARGE SCALE GENOMIC DNA]</scope>
</reference>
<evidence type="ECO:0000256" key="2">
    <source>
        <dbReference type="SAM" id="Phobius"/>
    </source>
</evidence>